<dbReference type="SUPFAM" id="SSF53756">
    <property type="entry name" value="UDP-Glycosyltransferase/glycogen phosphorylase"/>
    <property type="match status" value="1"/>
</dbReference>
<evidence type="ECO:0000256" key="1">
    <source>
        <dbReference type="ARBA" id="ARBA00004922"/>
    </source>
</evidence>
<reference evidence="11 12" key="1">
    <citation type="journal article" date="2024" name="Chem. Sci.">
        <title>Discovery of megapolipeptins by genome mining of a Burkholderiales bacteria collection.</title>
        <authorList>
            <person name="Paulo B.S."/>
            <person name="Recchia M.J.J."/>
            <person name="Lee S."/>
            <person name="Fergusson C.H."/>
            <person name="Romanowski S.B."/>
            <person name="Hernandez A."/>
            <person name="Krull N."/>
            <person name="Liu D.Y."/>
            <person name="Cavanagh H."/>
            <person name="Bos A."/>
            <person name="Gray C.A."/>
            <person name="Murphy B.T."/>
            <person name="Linington R.G."/>
            <person name="Eustaquio A.S."/>
        </authorList>
    </citation>
    <scope>NUCLEOTIDE SEQUENCE [LARGE SCALE GENOMIC DNA]</scope>
    <source>
        <strain evidence="11 12">RL17-379-BIB-C</strain>
    </source>
</reference>
<feature type="compositionally biased region" description="Polar residues" evidence="9">
    <location>
        <begin position="143"/>
        <end position="163"/>
    </location>
</feature>
<comment type="pathway">
    <text evidence="1">Protein modification; protein glycosylation.</text>
</comment>
<dbReference type="EMBL" id="JAQQDH010000001">
    <property type="protein sequence ID" value="MFM0443219.1"/>
    <property type="molecule type" value="Genomic_DNA"/>
</dbReference>
<dbReference type="EC" id="2.4.1.255" evidence="3"/>
<gene>
    <name evidence="11" type="ORF">PQR00_06440</name>
</gene>
<keyword evidence="6" id="KW-0677">Repeat</keyword>
<feature type="repeat" description="TPR" evidence="8">
    <location>
        <begin position="329"/>
        <end position="362"/>
    </location>
</feature>
<dbReference type="SMART" id="SM00028">
    <property type="entry name" value="TPR"/>
    <property type="match status" value="6"/>
</dbReference>
<sequence>MSIQFEFPASQPLSPEQQRAQDIALVMQSAIEQYHKGEIDDARALFEAIVEAMPEHPDAHYNLGVIKVQTDRAAEAVPHFEVALGIRPSNGQYWVAYINALFQSDQVAAGWLAVEMAQQQGVSGPALNGLITQLAYPDRKLATTPNASPATEDNTKPTVGDTTEAQQPEAAPQEESQAAAPTTLKTTRHRQAEKSELNKHSALVHKGQIAESVAVARKLVARYPKDSECWRALSVSLHKNNQFREVMSAARKTIELDPNDVICRLLLSDTLRHTGALAEAEAQIRQLIAIAPEHAEAHRILGVTLLALGKRAEALASCQRATDLAPRSAAVHSSLGTLYLGIGAMELAEKSLRLALELEPANNNARSNLLFCLTHNSTIDTAALFKEHCKFGEIHNVPAAGTRRYTNKRNPDRKLRIGFVSGDFCNHAVAYYFLPIAQHLSRDADLSLHFYYTFGLTDHLTEKLQAHAHAWHPVADLSDAALVKKIIDDGIDIVVDLSGHTAHTRIIALAHKPAPIQASWIGYPATIGMSAFDYFLSDRFVTPPEQFEDQFVEKLALLPAIAPYMPPPNCPPVNALPALHKGHITYGSFNRLNKLSPEVIALWSAILRAQPSSRMVIGAISGKLDEPTYLEWFAAEGITADRLTFCPRGALPVYMQQHHQVDICLDTFPYTGSTTTLNALWMGVPTITMPGTSMSSRGGACWLEHVQLNQFIVRDKEEFVRRAIELTRDLDALNELRIGMRERCMNSIPFQPEKVAAGLSIALRTMWKRWCTGEASTAFEAALPADRWPSPAALTTDAVA</sequence>
<dbReference type="InterPro" id="IPR019734">
    <property type="entry name" value="TPR_rpt"/>
</dbReference>
<evidence type="ECO:0000256" key="2">
    <source>
        <dbReference type="ARBA" id="ARBA00005386"/>
    </source>
</evidence>
<evidence type="ECO:0000256" key="3">
    <source>
        <dbReference type="ARBA" id="ARBA00011970"/>
    </source>
</evidence>
<keyword evidence="5" id="KW-0808">Transferase</keyword>
<dbReference type="PANTHER" id="PTHR44835:SF1">
    <property type="entry name" value="PROTEIN O-GLCNAC TRANSFERASE"/>
    <property type="match status" value="1"/>
</dbReference>
<dbReference type="InterPro" id="IPR029489">
    <property type="entry name" value="OGT/SEC/SPY_C"/>
</dbReference>
<evidence type="ECO:0000256" key="5">
    <source>
        <dbReference type="ARBA" id="ARBA00022679"/>
    </source>
</evidence>
<evidence type="ECO:0000256" key="6">
    <source>
        <dbReference type="ARBA" id="ARBA00022737"/>
    </source>
</evidence>
<dbReference type="Pfam" id="PF13181">
    <property type="entry name" value="TPR_8"/>
    <property type="match status" value="1"/>
</dbReference>
<feature type="repeat" description="TPR" evidence="8">
    <location>
        <begin position="295"/>
        <end position="328"/>
    </location>
</feature>
<feature type="compositionally biased region" description="Basic and acidic residues" evidence="9">
    <location>
        <begin position="190"/>
        <end position="199"/>
    </location>
</feature>
<dbReference type="Pfam" id="PF13844">
    <property type="entry name" value="Glyco_transf_41"/>
    <property type="match status" value="2"/>
</dbReference>
<accession>A0ABW9BXT7</accession>
<feature type="domain" description="O-GlcNAc transferase C-terminal" evidence="10">
    <location>
        <begin position="581"/>
        <end position="752"/>
    </location>
</feature>
<proteinExistence type="inferred from homology"/>
<dbReference type="RefSeq" id="WP_408127128.1">
    <property type="nucleotide sequence ID" value="NZ_JAQQDH010000001.1"/>
</dbReference>
<feature type="domain" description="O-GlcNAc transferase C-terminal" evidence="10">
    <location>
        <begin position="368"/>
        <end position="559"/>
    </location>
</feature>
<name>A0ABW9BXT7_9BURK</name>
<dbReference type="Proteomes" id="UP001629288">
    <property type="component" value="Unassembled WGS sequence"/>
</dbReference>
<dbReference type="PROSITE" id="PS50005">
    <property type="entry name" value="TPR"/>
    <property type="match status" value="4"/>
</dbReference>
<comment type="caution">
    <text evidence="11">The sequence shown here is derived from an EMBL/GenBank/DDBJ whole genome shotgun (WGS) entry which is preliminary data.</text>
</comment>
<keyword evidence="7 8" id="KW-0802">TPR repeat</keyword>
<evidence type="ECO:0000256" key="9">
    <source>
        <dbReference type="SAM" id="MobiDB-lite"/>
    </source>
</evidence>
<evidence type="ECO:0000256" key="7">
    <source>
        <dbReference type="ARBA" id="ARBA00022803"/>
    </source>
</evidence>
<comment type="similarity">
    <text evidence="2">Belongs to the glycosyltransferase 41 family. O-GlcNAc transferase subfamily.</text>
</comment>
<dbReference type="InterPro" id="IPR011990">
    <property type="entry name" value="TPR-like_helical_dom_sf"/>
</dbReference>
<evidence type="ECO:0000259" key="10">
    <source>
        <dbReference type="Pfam" id="PF13844"/>
    </source>
</evidence>
<dbReference type="Gene3D" id="1.25.40.10">
    <property type="entry name" value="Tetratricopeptide repeat domain"/>
    <property type="match status" value="2"/>
</dbReference>
<evidence type="ECO:0000313" key="12">
    <source>
        <dbReference type="Proteomes" id="UP001629288"/>
    </source>
</evidence>
<dbReference type="Gene3D" id="3.40.50.11380">
    <property type="match status" value="1"/>
</dbReference>
<feature type="repeat" description="TPR" evidence="8">
    <location>
        <begin position="227"/>
        <end position="260"/>
    </location>
</feature>
<dbReference type="InterPro" id="IPR051939">
    <property type="entry name" value="Glycosyltr_41/O-GlcNAc_trsf"/>
</dbReference>
<dbReference type="PANTHER" id="PTHR44835">
    <property type="entry name" value="UDP-N-ACETYLGLUCOSAMINE--PEPTIDE N-ACETYLGLUCOSAMINYLTRANSFERASE SPINDLY-RELATED"/>
    <property type="match status" value="1"/>
</dbReference>
<dbReference type="Pfam" id="PF13432">
    <property type="entry name" value="TPR_16"/>
    <property type="match status" value="2"/>
</dbReference>
<feature type="compositionally biased region" description="Low complexity" evidence="9">
    <location>
        <begin position="164"/>
        <end position="181"/>
    </location>
</feature>
<protein>
    <recommendedName>
        <fullName evidence="3">protein O-GlcNAc transferase</fullName>
        <ecNumber evidence="3">2.4.1.255</ecNumber>
    </recommendedName>
</protein>
<dbReference type="SUPFAM" id="SSF48452">
    <property type="entry name" value="TPR-like"/>
    <property type="match status" value="1"/>
</dbReference>
<keyword evidence="12" id="KW-1185">Reference proteome</keyword>
<feature type="repeat" description="TPR" evidence="8">
    <location>
        <begin position="57"/>
        <end position="90"/>
    </location>
</feature>
<organism evidence="11 12">
    <name type="scientific">Paraburkholderia strydomiana</name>
    <dbReference type="NCBI Taxonomy" id="1245417"/>
    <lineage>
        <taxon>Bacteria</taxon>
        <taxon>Pseudomonadati</taxon>
        <taxon>Pseudomonadota</taxon>
        <taxon>Betaproteobacteria</taxon>
        <taxon>Burkholderiales</taxon>
        <taxon>Burkholderiaceae</taxon>
        <taxon>Paraburkholderia</taxon>
    </lineage>
</organism>
<evidence type="ECO:0000256" key="8">
    <source>
        <dbReference type="PROSITE-ProRule" id="PRU00339"/>
    </source>
</evidence>
<keyword evidence="4" id="KW-0328">Glycosyltransferase</keyword>
<evidence type="ECO:0000256" key="4">
    <source>
        <dbReference type="ARBA" id="ARBA00022676"/>
    </source>
</evidence>
<feature type="region of interest" description="Disordered" evidence="9">
    <location>
        <begin position="141"/>
        <end position="203"/>
    </location>
</feature>
<dbReference type="Gene3D" id="3.40.50.2000">
    <property type="entry name" value="Glycogen Phosphorylase B"/>
    <property type="match status" value="1"/>
</dbReference>
<evidence type="ECO:0000313" key="11">
    <source>
        <dbReference type="EMBL" id="MFM0443219.1"/>
    </source>
</evidence>